<dbReference type="RefSeq" id="WP_211148186.1">
    <property type="nucleotide sequence ID" value="NZ_JBBMEY010000012.1"/>
</dbReference>
<feature type="transmembrane region" description="Helical" evidence="1">
    <location>
        <begin position="64"/>
        <end position="85"/>
    </location>
</feature>
<dbReference type="Proteomes" id="UP001478133">
    <property type="component" value="Unassembled WGS sequence"/>
</dbReference>
<evidence type="ECO:0000313" key="3">
    <source>
        <dbReference type="Proteomes" id="UP001478133"/>
    </source>
</evidence>
<sequence length="122" mass="12899">MNRLSNNNPSVKAEKKNARLKRMQKIYNMTVVVSTLITTTSISSSAVTRPSGVSTGAMNKIIDIVFYILYAGCAIYAASAAFSIVKGHNEEDPRTMKGGIAGAVIAGIVCGSLIAIKKAIFS</sequence>
<evidence type="ECO:0000256" key="1">
    <source>
        <dbReference type="SAM" id="Phobius"/>
    </source>
</evidence>
<reference evidence="2 3" key="1">
    <citation type="submission" date="2024-03" db="EMBL/GenBank/DDBJ databases">
        <title>Human intestinal bacterial collection.</title>
        <authorList>
            <person name="Pauvert C."/>
            <person name="Hitch T.C.A."/>
            <person name="Clavel T."/>
        </authorList>
    </citation>
    <scope>NUCLEOTIDE SEQUENCE [LARGE SCALE GENOMIC DNA]</scope>
    <source>
        <strain evidence="2 3">CLA-AP-H18</strain>
    </source>
</reference>
<feature type="transmembrane region" description="Helical" evidence="1">
    <location>
        <begin position="97"/>
        <end position="116"/>
    </location>
</feature>
<comment type="caution">
    <text evidence="2">The sequence shown here is derived from an EMBL/GenBank/DDBJ whole genome shotgun (WGS) entry which is preliminary data.</text>
</comment>
<keyword evidence="1" id="KW-1133">Transmembrane helix</keyword>
<name>A0ABV1HWA5_9FIRM</name>
<accession>A0ABV1HWA5</accession>
<dbReference type="EMBL" id="JBBMFI010000084">
    <property type="protein sequence ID" value="MEQ2566587.1"/>
    <property type="molecule type" value="Genomic_DNA"/>
</dbReference>
<organism evidence="2 3">
    <name type="scientific">Ruminococcoides intestinihominis</name>
    <dbReference type="NCBI Taxonomy" id="3133161"/>
    <lineage>
        <taxon>Bacteria</taxon>
        <taxon>Bacillati</taxon>
        <taxon>Bacillota</taxon>
        <taxon>Clostridia</taxon>
        <taxon>Eubacteriales</taxon>
        <taxon>Oscillospiraceae</taxon>
        <taxon>Ruminococcoides</taxon>
    </lineage>
</organism>
<gene>
    <name evidence="2" type="ORF">ABFO16_10175</name>
</gene>
<feature type="transmembrane region" description="Helical" evidence="1">
    <location>
        <begin position="26"/>
        <end position="44"/>
    </location>
</feature>
<keyword evidence="3" id="KW-1185">Reference proteome</keyword>
<keyword evidence="1" id="KW-0812">Transmembrane</keyword>
<protein>
    <recommendedName>
        <fullName evidence="4">DUF4134 domain-containing protein</fullName>
    </recommendedName>
</protein>
<evidence type="ECO:0008006" key="4">
    <source>
        <dbReference type="Google" id="ProtNLM"/>
    </source>
</evidence>
<proteinExistence type="predicted"/>
<keyword evidence="1" id="KW-0472">Membrane</keyword>
<evidence type="ECO:0000313" key="2">
    <source>
        <dbReference type="EMBL" id="MEQ2566587.1"/>
    </source>
</evidence>